<dbReference type="Proteomes" id="UP000002066">
    <property type="component" value="Chromosome"/>
</dbReference>
<gene>
    <name evidence="2" type="ordered locus">Sfla_6389</name>
</gene>
<dbReference type="KEGG" id="sfa:Sfla_6389"/>
<accession>A0A8D4BE49</accession>
<evidence type="ECO:0000313" key="2">
    <source>
        <dbReference type="EMBL" id="ADW07742.1"/>
    </source>
</evidence>
<dbReference type="AlphaFoldDB" id="A0A8D4BE49"/>
<feature type="region of interest" description="Disordered" evidence="1">
    <location>
        <begin position="21"/>
        <end position="43"/>
    </location>
</feature>
<name>A0A8D4BE49_STRFA</name>
<evidence type="ECO:0000313" key="3">
    <source>
        <dbReference type="Proteomes" id="UP000002066"/>
    </source>
</evidence>
<organism evidence="2 3">
    <name type="scientific">Streptomyces pratensis (strain ATCC 33331 / IAF-45CD)</name>
    <dbReference type="NCBI Taxonomy" id="591167"/>
    <lineage>
        <taxon>Bacteria</taxon>
        <taxon>Bacillati</taxon>
        <taxon>Actinomycetota</taxon>
        <taxon>Actinomycetes</taxon>
        <taxon>Kitasatosporales</taxon>
        <taxon>Streptomycetaceae</taxon>
        <taxon>Streptomyces</taxon>
    </lineage>
</organism>
<evidence type="ECO:0000256" key="1">
    <source>
        <dbReference type="SAM" id="MobiDB-lite"/>
    </source>
</evidence>
<sequence length="43" mass="4451">MREEKQGLAAREAASQCSTFLAAGPQAGGRKCRGEADTPMPDG</sequence>
<proteinExistence type="predicted"/>
<dbReference type="EMBL" id="CP002475">
    <property type="protein sequence ID" value="ADW07742.1"/>
    <property type="molecule type" value="Genomic_DNA"/>
</dbReference>
<reference evidence="2 3" key="1">
    <citation type="submission" date="2011-01" db="EMBL/GenBank/DDBJ databases">
        <title>Complete sequence of chromosome of Streptomyces flavogriseus ATCC 33331.</title>
        <authorList>
            <consortium name="US DOE Joint Genome Institute"/>
            <person name="Lucas S."/>
            <person name="Copeland A."/>
            <person name="Lapidus A."/>
            <person name="Cheng J.-F."/>
            <person name="Goodwin L."/>
            <person name="Pitluck S."/>
            <person name="Davenport K."/>
            <person name="Detter J.C."/>
            <person name="Han C."/>
            <person name="Tapia R."/>
            <person name="Land M."/>
            <person name="Hauser L."/>
            <person name="Kyrpides N."/>
            <person name="Ivanova N."/>
            <person name="Ovchinnikova G."/>
            <person name="Pagani I."/>
            <person name="Brumm P."/>
            <person name="Mead D."/>
            <person name="Woyke T."/>
        </authorList>
    </citation>
    <scope>NUCLEOTIDE SEQUENCE [LARGE SCALE GENOMIC DNA]</scope>
    <source>
        <strain evidence="3">ATCC 33331 / IAF-45CD</strain>
    </source>
</reference>
<protein>
    <submittedName>
        <fullName evidence="2">Uncharacterized protein</fullName>
    </submittedName>
</protein>